<dbReference type="Proteomes" id="UP000539787">
    <property type="component" value="Unassembled WGS sequence"/>
</dbReference>
<sequence length="45" mass="4802">MFMHLNGHPGPEFHGNAISTEGEGARLIPATERMLASISSSSIIH</sequence>
<organism evidence="1 2">
    <name type="scientific">Rhizobium changzhiense</name>
    <dbReference type="NCBI Taxonomy" id="2692317"/>
    <lineage>
        <taxon>Bacteria</taxon>
        <taxon>Pseudomonadati</taxon>
        <taxon>Pseudomonadota</taxon>
        <taxon>Alphaproteobacteria</taxon>
        <taxon>Hyphomicrobiales</taxon>
        <taxon>Rhizobiaceae</taxon>
        <taxon>Rhizobium/Agrobacterium group</taxon>
        <taxon>Rhizobium</taxon>
    </lineage>
</organism>
<keyword evidence="2" id="KW-1185">Reference proteome</keyword>
<evidence type="ECO:0000313" key="1">
    <source>
        <dbReference type="EMBL" id="MBA5802993.1"/>
    </source>
</evidence>
<reference evidence="1 2" key="1">
    <citation type="submission" date="2020-07" db="EMBL/GenBank/DDBJ databases">
        <authorList>
            <person name="Sun Q."/>
        </authorList>
    </citation>
    <scope>NUCLEOTIDE SEQUENCE [LARGE SCALE GENOMIC DNA]</scope>
    <source>
        <strain evidence="1 2">WYCCWR 11317</strain>
    </source>
</reference>
<accession>A0ABR6A8J1</accession>
<protein>
    <submittedName>
        <fullName evidence="1">Uncharacterized protein</fullName>
    </submittedName>
</protein>
<comment type="caution">
    <text evidence="1">The sequence shown here is derived from an EMBL/GenBank/DDBJ whole genome shotgun (WGS) entry which is preliminary data.</text>
</comment>
<evidence type="ECO:0000313" key="2">
    <source>
        <dbReference type="Proteomes" id="UP000539787"/>
    </source>
</evidence>
<proteinExistence type="predicted"/>
<gene>
    <name evidence="1" type="ORF">HX902_15225</name>
</gene>
<dbReference type="EMBL" id="JACGBJ010000008">
    <property type="protein sequence ID" value="MBA5802993.1"/>
    <property type="molecule type" value="Genomic_DNA"/>
</dbReference>
<dbReference type="RefSeq" id="WP_171602456.1">
    <property type="nucleotide sequence ID" value="NZ_JABFCQ010000002.1"/>
</dbReference>
<name>A0ABR6A8J1_9HYPH</name>